<dbReference type="OrthoDB" id="9800184at2"/>
<dbReference type="PANTHER" id="PTHR43762:SF1">
    <property type="entry name" value="D-ARABINONO-1,4-LACTONE OXIDASE"/>
    <property type="match status" value="1"/>
</dbReference>
<keyword evidence="6" id="KW-1185">Reference proteome</keyword>
<evidence type="ECO:0000313" key="6">
    <source>
        <dbReference type="Proteomes" id="UP000321172"/>
    </source>
</evidence>
<dbReference type="InterPro" id="IPR016169">
    <property type="entry name" value="FAD-bd_PCMH_sub2"/>
</dbReference>
<dbReference type="NCBIfam" id="TIGR01679">
    <property type="entry name" value="bact_FAD_ox"/>
    <property type="match status" value="1"/>
</dbReference>
<dbReference type="Gene3D" id="3.30.43.10">
    <property type="entry name" value="Uridine Diphospho-n-acetylenolpyruvylglucosamine Reductase, domain 2"/>
    <property type="match status" value="1"/>
</dbReference>
<dbReference type="InterPro" id="IPR006094">
    <property type="entry name" value="Oxid_FAD_bind_N"/>
</dbReference>
<dbReference type="PANTHER" id="PTHR43762">
    <property type="entry name" value="L-GULONOLACTONE OXIDASE"/>
    <property type="match status" value="1"/>
</dbReference>
<organism evidence="5 6">
    <name type="scientific">Novosphingobium ginsenosidimutans</name>
    <dbReference type="NCBI Taxonomy" id="1176536"/>
    <lineage>
        <taxon>Bacteria</taxon>
        <taxon>Pseudomonadati</taxon>
        <taxon>Pseudomonadota</taxon>
        <taxon>Alphaproteobacteria</taxon>
        <taxon>Sphingomonadales</taxon>
        <taxon>Sphingomonadaceae</taxon>
        <taxon>Novosphingobium</taxon>
    </lineage>
</organism>
<dbReference type="GO" id="GO:0071949">
    <property type="term" value="F:FAD binding"/>
    <property type="evidence" value="ECO:0007669"/>
    <property type="project" value="InterPro"/>
</dbReference>
<dbReference type="KEGG" id="ngf:FRF71_03325"/>
<dbReference type="PIRSF" id="PIRSF000136">
    <property type="entry name" value="LGO_GLO"/>
    <property type="match status" value="1"/>
</dbReference>
<dbReference type="Pfam" id="PF01565">
    <property type="entry name" value="FAD_binding_4"/>
    <property type="match status" value="1"/>
</dbReference>
<keyword evidence="2" id="KW-0274">FAD</keyword>
<dbReference type="EMBL" id="CP042345">
    <property type="protein sequence ID" value="QEA15250.1"/>
    <property type="molecule type" value="Genomic_DNA"/>
</dbReference>
<dbReference type="Gene3D" id="3.30.70.2520">
    <property type="match status" value="1"/>
</dbReference>
<keyword evidence="1" id="KW-0285">Flavoprotein</keyword>
<dbReference type="InterPro" id="IPR010031">
    <property type="entry name" value="FAD_lactone_oxidase-like"/>
</dbReference>
<dbReference type="Gene3D" id="3.30.465.10">
    <property type="match status" value="1"/>
</dbReference>
<dbReference type="InterPro" id="IPR007173">
    <property type="entry name" value="ALO_C"/>
</dbReference>
<sequence>MTTRRKVLLGGAGVLALGVGGLAGRRLWLDREPAALPATDAQGRMVWQNWSGLEHSYPALRAAPASDAELAELLRTAPAPIRPVGAGHSFTALVPTEGTLLSLDRMTGLVSHEAGAMTATVRAGTRLSALGPALAAIGQEMPNLPDINKQTMAGAMATATHGTGKGLTALHGEVTALKLVTPAGEVIECSRDSRPELFHSARVGLGAFGVLTEVTLANKPITRVRKEVRLVDTDALLRDWPALAARHRNAEFLVLPFTGKSALITHDVTDEPVRPRGPDQDADTLMSLKTLRDVFEFTPGLRKQLASAALEDIPPEIAIDEGWKLLSNERPVRFKEMEYHVPIDQQVGALKEIIARIERDATDVFFPIEARIIAPDDAWLSPFYQRESGSIAVHAYYKEAHDWMARLVEPVLREAGGRPHWGKLHSLSAKELTALYPRFAEANAVRRSLDPQGRMMNPFLQKIFG</sequence>
<evidence type="ECO:0000259" key="4">
    <source>
        <dbReference type="PROSITE" id="PS51387"/>
    </source>
</evidence>
<protein>
    <submittedName>
        <fullName evidence="5">FAD-binding protein</fullName>
    </submittedName>
</protein>
<proteinExistence type="predicted"/>
<name>A0A5B8S1L6_9SPHN</name>
<dbReference type="InterPro" id="IPR016171">
    <property type="entry name" value="Vanillyl_alc_oxidase_C-sub2"/>
</dbReference>
<reference evidence="5 6" key="1">
    <citation type="journal article" date="2013" name="J. Microbiol. Biotechnol.">
        <title>Novosphingobium ginsenosidimutans sp. nov., with the ability to convert ginsenoside.</title>
        <authorList>
            <person name="Kim J.K."/>
            <person name="He D."/>
            <person name="Liu Q.M."/>
            <person name="Park H.Y."/>
            <person name="Jung M.S."/>
            <person name="Yoon M.H."/>
            <person name="Kim S.C."/>
            <person name="Im W.T."/>
        </authorList>
    </citation>
    <scope>NUCLEOTIDE SEQUENCE [LARGE SCALE GENOMIC DNA]</scope>
    <source>
        <strain evidence="5 6">FW-6</strain>
    </source>
</reference>
<evidence type="ECO:0000313" key="5">
    <source>
        <dbReference type="EMBL" id="QEA15250.1"/>
    </source>
</evidence>
<dbReference type="InterPro" id="IPR016166">
    <property type="entry name" value="FAD-bd_PCMH"/>
</dbReference>
<dbReference type="Pfam" id="PF04030">
    <property type="entry name" value="ALO"/>
    <property type="match status" value="1"/>
</dbReference>
<dbReference type="RefSeq" id="WP_147089230.1">
    <property type="nucleotide sequence ID" value="NZ_BAABJD010000001.1"/>
</dbReference>
<dbReference type="AlphaFoldDB" id="A0A5B8S1L6"/>
<dbReference type="Proteomes" id="UP000321172">
    <property type="component" value="Chromosome"/>
</dbReference>
<dbReference type="GO" id="GO:0016020">
    <property type="term" value="C:membrane"/>
    <property type="evidence" value="ECO:0007669"/>
    <property type="project" value="InterPro"/>
</dbReference>
<evidence type="ECO:0000256" key="3">
    <source>
        <dbReference type="ARBA" id="ARBA00023002"/>
    </source>
</evidence>
<accession>A0A5B8S1L6</accession>
<evidence type="ECO:0000256" key="1">
    <source>
        <dbReference type="ARBA" id="ARBA00022630"/>
    </source>
</evidence>
<dbReference type="GO" id="GO:0003885">
    <property type="term" value="F:D-arabinono-1,4-lactone oxidase activity"/>
    <property type="evidence" value="ECO:0007669"/>
    <property type="project" value="InterPro"/>
</dbReference>
<dbReference type="Gene3D" id="1.10.45.10">
    <property type="entry name" value="Vanillyl-alcohol Oxidase, Chain A, domain 4"/>
    <property type="match status" value="1"/>
</dbReference>
<dbReference type="PROSITE" id="PS51387">
    <property type="entry name" value="FAD_PCMH"/>
    <property type="match status" value="1"/>
</dbReference>
<keyword evidence="3" id="KW-0560">Oxidoreductase</keyword>
<dbReference type="SUPFAM" id="SSF56176">
    <property type="entry name" value="FAD-binding/transporter-associated domain-like"/>
    <property type="match status" value="1"/>
</dbReference>
<gene>
    <name evidence="5" type="ORF">FRF71_03325</name>
</gene>
<dbReference type="InterPro" id="IPR016167">
    <property type="entry name" value="FAD-bd_PCMH_sub1"/>
</dbReference>
<feature type="domain" description="FAD-binding PCMH-type" evidence="4">
    <location>
        <begin position="54"/>
        <end position="221"/>
    </location>
</feature>
<dbReference type="InterPro" id="IPR036318">
    <property type="entry name" value="FAD-bd_PCMH-like_sf"/>
</dbReference>
<evidence type="ECO:0000256" key="2">
    <source>
        <dbReference type="ARBA" id="ARBA00022827"/>
    </source>
</evidence>